<dbReference type="GO" id="GO:0004567">
    <property type="term" value="F:beta-mannosidase activity"/>
    <property type="evidence" value="ECO:0007669"/>
    <property type="project" value="UniProtKB-EC"/>
</dbReference>
<dbReference type="FunFam" id="2.60.40.10:FF:000650">
    <property type="entry name" value="Mannosidase beta"/>
    <property type="match status" value="1"/>
</dbReference>
<dbReference type="Gene3D" id="3.20.20.80">
    <property type="entry name" value="Glycosidases"/>
    <property type="match status" value="1"/>
</dbReference>
<evidence type="ECO:0000256" key="9">
    <source>
        <dbReference type="ARBA" id="ARBA00015707"/>
    </source>
</evidence>
<keyword evidence="29" id="KW-1185">Reference proteome</keyword>
<evidence type="ECO:0000256" key="1">
    <source>
        <dbReference type="ARBA" id="ARBA00000829"/>
    </source>
</evidence>
<dbReference type="Proteomes" id="UP000502823">
    <property type="component" value="Unassembled WGS sequence"/>
</dbReference>
<evidence type="ECO:0000256" key="8">
    <source>
        <dbReference type="ARBA" id="ARBA00012754"/>
    </source>
</evidence>
<dbReference type="InterPro" id="IPR008979">
    <property type="entry name" value="Galactose-bd-like_sf"/>
</dbReference>
<evidence type="ECO:0000256" key="2">
    <source>
        <dbReference type="ARBA" id="ARBA00003150"/>
    </source>
</evidence>
<feature type="chain" id="PRO_5026757698" description="Beta-mannosidase" evidence="22">
    <location>
        <begin position="21"/>
        <end position="899"/>
    </location>
</feature>
<evidence type="ECO:0000313" key="28">
    <source>
        <dbReference type="EMBL" id="GFG37606.1"/>
    </source>
</evidence>
<dbReference type="EC" id="3.2.1.25" evidence="8"/>
<dbReference type="SUPFAM" id="SSF49303">
    <property type="entry name" value="beta-Galactosidase/glucuronidase domain"/>
    <property type="match status" value="3"/>
</dbReference>
<dbReference type="InParanoid" id="A0A6L2PYK0"/>
<feature type="domain" description="Mannosidase Ig/CBM-like" evidence="26">
    <location>
        <begin position="715"/>
        <end position="811"/>
    </location>
</feature>
<accession>A0A6L2PYK0</accession>
<gene>
    <name evidence="28" type="ORF">Cfor_12214</name>
</gene>
<evidence type="ECO:0000256" key="13">
    <source>
        <dbReference type="ARBA" id="ARBA00023157"/>
    </source>
</evidence>
<dbReference type="FunCoup" id="A0A6L2PYK0">
    <property type="interactions" value="463"/>
</dbReference>
<sequence length="899" mass="101989">MIRTIVLIASLFSVSKYGEAAKMHLDSSSLDGGWRARNANGSIDIEAVVPGGIYTDLREARILTEDIYYRFNDINYRWVSKENWTYSLKFEVEDTFIEKQEIFLVFHGVDTVASVYLNNEHIGNTDNMFVRYSFPVKSIVKLGENTLEVQFESSITAAERRYEQQALQYPVPPTCVPDEYRGECHANHLRKMQASFSWDWGPAFPSAGIWKNVELEAFDVAVLREVTTSATLTNSSWLLQIRIFLETGEQILTVSGTFDARLDIDVEPVTETAELLPDEPGQFSKTLTMEIPKDKVEVWWPNGFGSQKLYTLSVTVRDDNETVIGQVSLRIGFRTIELVQEPILVQEEVRGLSFYVKVNNVPIFSKGSNWIPSHILPEKSAEPDVINDLLSSAKAAHMNMLRVWGGGLYESDLFYRLADELGLLIWQDFMFACSMYPTNREFLDSVTKEVTQQVRRLHHHPSVVIWAGNNENEAALRDNWYGTSTDFLLYKSDYIKLYVDTIRPVVLAEDTTRPFIVSSPTNGIQSELDGYIAEDPYSPLYGDVHYYNYLADAWNPNTYPNTRFASEYGIQSFPSLKTLSLVSIPSDLSMQSEFIDHRQHHPGGNDELRYEIEQHMKLKKYETPEEEFPTFIYFAQINQAMSIKTATEFYRRGRGLLTSDGQGVTMGALYWQLNDIWQGASWASLEFGGRWKMLQYFARNFFAPALVSPSVTPAGELEVHLISDYLEDKETLLNVSVYKWDSLTPISQTSNTYTLQAASVKKVFSNNLLDYLRDAGCGQDAEKNCFLYFSLTTKNGDITSPDNFLFPGPLKELTNFEAANITLTSVTPGTDANTFEIEISTDRVALFVWLEANDVAGEFSDNGFLLVTPTWKVEFTAKTDVTSDKLKNALTVVSLGDSY</sequence>
<evidence type="ECO:0000259" key="23">
    <source>
        <dbReference type="Pfam" id="PF00703"/>
    </source>
</evidence>
<dbReference type="Pfam" id="PF17786">
    <property type="entry name" value="Mannosidase_ig"/>
    <property type="match status" value="1"/>
</dbReference>
<evidence type="ECO:0000256" key="18">
    <source>
        <dbReference type="ARBA" id="ARBA00033445"/>
    </source>
</evidence>
<dbReference type="InterPro" id="IPR050887">
    <property type="entry name" value="Beta-mannosidase_GH2"/>
</dbReference>
<evidence type="ECO:0000256" key="19">
    <source>
        <dbReference type="ARBA" id="ARBA00038429"/>
    </source>
</evidence>
<proteinExistence type="inferred from homology"/>
<evidence type="ECO:0000256" key="3">
    <source>
        <dbReference type="ARBA" id="ARBA00004371"/>
    </source>
</evidence>
<evidence type="ECO:0000256" key="17">
    <source>
        <dbReference type="ARBA" id="ARBA00032581"/>
    </source>
</evidence>
<dbReference type="SUPFAM" id="SSF51445">
    <property type="entry name" value="(Trans)glycosidases"/>
    <property type="match status" value="1"/>
</dbReference>
<evidence type="ECO:0000256" key="14">
    <source>
        <dbReference type="ARBA" id="ARBA00023180"/>
    </source>
</evidence>
<dbReference type="Gene3D" id="2.60.40.10">
    <property type="entry name" value="Immunoglobulins"/>
    <property type="match status" value="3"/>
</dbReference>
<dbReference type="GO" id="GO:0005975">
    <property type="term" value="P:carbohydrate metabolic process"/>
    <property type="evidence" value="ECO:0007669"/>
    <property type="project" value="InterPro"/>
</dbReference>
<comment type="subcellular location">
    <subcellularLocation>
        <location evidence="3">Lysosome</location>
    </subcellularLocation>
    <subcellularLocation>
        <location evidence="4">Secreted</location>
    </subcellularLocation>
</comment>
<keyword evidence="14" id="KW-0325">Glycoprotein</keyword>
<comment type="caution">
    <text evidence="28">The sequence shown here is derived from an EMBL/GenBank/DDBJ whole genome shotgun (WGS) entry which is preliminary data.</text>
</comment>
<evidence type="ECO:0000256" key="16">
    <source>
        <dbReference type="ARBA" id="ARBA00023295"/>
    </source>
</evidence>
<evidence type="ECO:0000256" key="22">
    <source>
        <dbReference type="SAM" id="SignalP"/>
    </source>
</evidence>
<protein>
    <recommendedName>
        <fullName evidence="9">Beta-mannosidase</fullName>
        <ecNumber evidence="8">3.2.1.25</ecNumber>
    </recommendedName>
    <alternativeName>
        <fullName evidence="20">Beta-mannosidase B</fullName>
    </alternativeName>
    <alternativeName>
        <fullName evidence="17">Lysosomal beta A mannosidase</fullName>
    </alternativeName>
    <alternativeName>
        <fullName evidence="18">Mannanase</fullName>
    </alternativeName>
    <alternativeName>
        <fullName evidence="21">Mannanase B</fullName>
    </alternativeName>
</protein>
<evidence type="ECO:0000313" key="29">
    <source>
        <dbReference type="Proteomes" id="UP000502823"/>
    </source>
</evidence>
<dbReference type="GO" id="GO:0005576">
    <property type="term" value="C:extracellular region"/>
    <property type="evidence" value="ECO:0007669"/>
    <property type="project" value="UniProtKB-SubCell"/>
</dbReference>
<evidence type="ECO:0000256" key="21">
    <source>
        <dbReference type="ARBA" id="ARBA00041614"/>
    </source>
</evidence>
<comment type="subunit">
    <text evidence="7">Homodimer.</text>
</comment>
<feature type="domain" description="Glycoside hydrolase family 2 immunoglobulin-like beta-sandwich" evidence="23">
    <location>
        <begin position="235"/>
        <end position="334"/>
    </location>
</feature>
<dbReference type="EMBL" id="BLKM01012782">
    <property type="protein sequence ID" value="GFG37606.1"/>
    <property type="molecule type" value="Genomic_DNA"/>
</dbReference>
<evidence type="ECO:0000259" key="26">
    <source>
        <dbReference type="Pfam" id="PF17786"/>
    </source>
</evidence>
<dbReference type="FunFam" id="2.60.120.260:FF:000060">
    <property type="entry name" value="Probable beta-mannosidase"/>
    <property type="match status" value="1"/>
</dbReference>
<dbReference type="Gene3D" id="2.60.120.260">
    <property type="entry name" value="Galactose-binding domain-like"/>
    <property type="match status" value="1"/>
</dbReference>
<feature type="domain" description="Beta-mannosidase Ig-fold" evidence="25">
    <location>
        <begin position="826"/>
        <end position="897"/>
    </location>
</feature>
<dbReference type="Pfam" id="PF22666">
    <property type="entry name" value="Glyco_hydro_2_N2"/>
    <property type="match status" value="1"/>
</dbReference>
<dbReference type="PANTHER" id="PTHR43730">
    <property type="entry name" value="BETA-MANNOSIDASE"/>
    <property type="match status" value="1"/>
</dbReference>
<dbReference type="GO" id="GO:0005764">
    <property type="term" value="C:lysosome"/>
    <property type="evidence" value="ECO:0007669"/>
    <property type="project" value="UniProtKB-SubCell"/>
</dbReference>
<dbReference type="InterPro" id="IPR036156">
    <property type="entry name" value="Beta-gal/glucu_dom_sf"/>
</dbReference>
<dbReference type="Pfam" id="PF02836">
    <property type="entry name" value="Glyco_hydro_2_C"/>
    <property type="match status" value="1"/>
</dbReference>
<dbReference type="SUPFAM" id="SSF49785">
    <property type="entry name" value="Galactose-binding domain-like"/>
    <property type="match status" value="1"/>
</dbReference>
<dbReference type="AlphaFoldDB" id="A0A6L2PYK0"/>
<evidence type="ECO:0000256" key="12">
    <source>
        <dbReference type="ARBA" id="ARBA00022801"/>
    </source>
</evidence>
<name>A0A6L2PYK0_COPFO</name>
<feature type="domain" description="Glycoside hydrolase family 2 catalytic" evidence="24">
    <location>
        <begin position="433"/>
        <end position="578"/>
    </location>
</feature>
<organism evidence="28 29">
    <name type="scientific">Coptotermes formosanus</name>
    <name type="common">Formosan subterranean termite</name>
    <dbReference type="NCBI Taxonomy" id="36987"/>
    <lineage>
        <taxon>Eukaryota</taxon>
        <taxon>Metazoa</taxon>
        <taxon>Ecdysozoa</taxon>
        <taxon>Arthropoda</taxon>
        <taxon>Hexapoda</taxon>
        <taxon>Insecta</taxon>
        <taxon>Pterygota</taxon>
        <taxon>Neoptera</taxon>
        <taxon>Polyneoptera</taxon>
        <taxon>Dictyoptera</taxon>
        <taxon>Blattodea</taxon>
        <taxon>Blattoidea</taxon>
        <taxon>Termitoidae</taxon>
        <taxon>Rhinotermitidae</taxon>
        <taxon>Coptotermes</taxon>
    </lineage>
</organism>
<keyword evidence="13" id="KW-1015">Disulfide bond</keyword>
<dbReference type="OrthoDB" id="2866996at2759"/>
<feature type="domain" description="Beta-mannosidase-like galactose-binding" evidence="27">
    <location>
        <begin position="34"/>
        <end position="211"/>
    </location>
</feature>
<comment type="pathway">
    <text evidence="5">Glycan metabolism; N-glycan degradation.</text>
</comment>
<evidence type="ECO:0000256" key="6">
    <source>
        <dbReference type="ARBA" id="ARBA00011245"/>
    </source>
</evidence>
<feature type="signal peptide" evidence="22">
    <location>
        <begin position="1"/>
        <end position="20"/>
    </location>
</feature>
<dbReference type="InterPro" id="IPR054593">
    <property type="entry name" value="Beta-mannosidase-like_N2"/>
</dbReference>
<dbReference type="InterPro" id="IPR017853">
    <property type="entry name" value="GH"/>
</dbReference>
<evidence type="ECO:0000256" key="15">
    <source>
        <dbReference type="ARBA" id="ARBA00023228"/>
    </source>
</evidence>
<comment type="subunit">
    <text evidence="6">Monomer.</text>
</comment>
<evidence type="ECO:0000256" key="10">
    <source>
        <dbReference type="ARBA" id="ARBA00022525"/>
    </source>
</evidence>
<dbReference type="InterPro" id="IPR006102">
    <property type="entry name" value="Ig-like_GH2"/>
</dbReference>
<dbReference type="InterPro" id="IPR041447">
    <property type="entry name" value="Mannosidase_ig"/>
</dbReference>
<dbReference type="PANTHER" id="PTHR43730:SF1">
    <property type="entry name" value="BETA-MANNOSIDASE"/>
    <property type="match status" value="1"/>
</dbReference>
<dbReference type="GO" id="GO:0006516">
    <property type="term" value="P:glycoprotein catabolic process"/>
    <property type="evidence" value="ECO:0007669"/>
    <property type="project" value="TreeGrafter"/>
</dbReference>
<comment type="similarity">
    <text evidence="19">Belongs to the glycosyl hydrolase 2 family. Beta-mannosidase B subfamily.</text>
</comment>
<evidence type="ECO:0000259" key="27">
    <source>
        <dbReference type="Pfam" id="PF22666"/>
    </source>
</evidence>
<keyword evidence="11 22" id="KW-0732">Signal</keyword>
<dbReference type="FunFam" id="3.20.20.80:FF:000035">
    <property type="entry name" value="Mannosidase beta"/>
    <property type="match status" value="1"/>
</dbReference>
<evidence type="ECO:0000256" key="20">
    <source>
        <dbReference type="ARBA" id="ARBA00041069"/>
    </source>
</evidence>
<evidence type="ECO:0000256" key="4">
    <source>
        <dbReference type="ARBA" id="ARBA00004613"/>
    </source>
</evidence>
<comment type="function">
    <text evidence="2">Exoglycosidase that cleaves the single beta-linked mannose residue from the non-reducing end of all N-linked glycoprotein oligosaccharides.</text>
</comment>
<keyword evidence="10" id="KW-0964">Secreted</keyword>
<keyword evidence="16" id="KW-0326">Glycosidase</keyword>
<evidence type="ECO:0000256" key="11">
    <source>
        <dbReference type="ARBA" id="ARBA00022729"/>
    </source>
</evidence>
<dbReference type="Pfam" id="PF00703">
    <property type="entry name" value="Glyco_hydro_2"/>
    <property type="match status" value="1"/>
</dbReference>
<keyword evidence="15" id="KW-0458">Lysosome</keyword>
<evidence type="ECO:0000259" key="25">
    <source>
        <dbReference type="Pfam" id="PF17753"/>
    </source>
</evidence>
<keyword evidence="12" id="KW-0378">Hydrolase</keyword>
<dbReference type="InterPro" id="IPR041625">
    <property type="entry name" value="Beta-mannosidase_Ig"/>
</dbReference>
<evidence type="ECO:0000256" key="7">
    <source>
        <dbReference type="ARBA" id="ARBA00011738"/>
    </source>
</evidence>
<dbReference type="InterPro" id="IPR006103">
    <property type="entry name" value="Glyco_hydro_2_cat"/>
</dbReference>
<evidence type="ECO:0000256" key="5">
    <source>
        <dbReference type="ARBA" id="ARBA00004740"/>
    </source>
</evidence>
<evidence type="ECO:0000259" key="24">
    <source>
        <dbReference type="Pfam" id="PF02836"/>
    </source>
</evidence>
<dbReference type="InterPro" id="IPR013783">
    <property type="entry name" value="Ig-like_fold"/>
</dbReference>
<reference evidence="29" key="1">
    <citation type="submission" date="2020-01" db="EMBL/GenBank/DDBJ databases">
        <title>Draft genome sequence of the Termite Coptotermes fromosanus.</title>
        <authorList>
            <person name="Itakura S."/>
            <person name="Yosikawa Y."/>
            <person name="Umezawa K."/>
        </authorList>
    </citation>
    <scope>NUCLEOTIDE SEQUENCE [LARGE SCALE GENOMIC DNA]</scope>
</reference>
<dbReference type="Pfam" id="PF17753">
    <property type="entry name" value="Ig_mannosidase"/>
    <property type="match status" value="1"/>
</dbReference>
<comment type="catalytic activity">
    <reaction evidence="1">
        <text>Hydrolysis of terminal, non-reducing beta-D-mannose residues in beta-D-mannosides.</text>
        <dbReference type="EC" id="3.2.1.25"/>
    </reaction>
</comment>